<feature type="domain" description="POTRA" evidence="11">
    <location>
        <begin position="68"/>
        <end position="135"/>
    </location>
</feature>
<dbReference type="InterPro" id="IPR039910">
    <property type="entry name" value="D15-like"/>
</dbReference>
<dbReference type="GO" id="GO:0051205">
    <property type="term" value="P:protein insertion into membrane"/>
    <property type="evidence" value="ECO:0007669"/>
    <property type="project" value="UniProtKB-UniRule"/>
</dbReference>
<name>A0A1I3IQJ2_9RHOB</name>
<evidence type="ECO:0000313" key="12">
    <source>
        <dbReference type="EMBL" id="SFI50043.1"/>
    </source>
</evidence>
<protein>
    <recommendedName>
        <fullName evidence="8 9">Outer membrane protein assembly factor BamA</fullName>
    </recommendedName>
</protein>
<organism evidence="12 13">
    <name type="scientific">Albimonas pacifica</name>
    <dbReference type="NCBI Taxonomy" id="1114924"/>
    <lineage>
        <taxon>Bacteria</taxon>
        <taxon>Pseudomonadati</taxon>
        <taxon>Pseudomonadota</taxon>
        <taxon>Alphaproteobacteria</taxon>
        <taxon>Rhodobacterales</taxon>
        <taxon>Paracoccaceae</taxon>
        <taxon>Albimonas</taxon>
    </lineage>
</organism>
<evidence type="ECO:0000256" key="10">
    <source>
        <dbReference type="SAM" id="MobiDB-lite"/>
    </source>
</evidence>
<dbReference type="Gene3D" id="3.10.20.310">
    <property type="entry name" value="membrane protein fhac"/>
    <property type="match status" value="5"/>
</dbReference>
<keyword evidence="3 8" id="KW-0812">Transmembrane</keyword>
<dbReference type="GO" id="GO:0043165">
    <property type="term" value="P:Gram-negative-bacterium-type cell outer membrane assembly"/>
    <property type="evidence" value="ECO:0007669"/>
    <property type="project" value="UniProtKB-UniRule"/>
</dbReference>
<evidence type="ECO:0000256" key="5">
    <source>
        <dbReference type="ARBA" id="ARBA00022737"/>
    </source>
</evidence>
<evidence type="ECO:0000256" key="1">
    <source>
        <dbReference type="ARBA" id="ARBA00004370"/>
    </source>
</evidence>
<keyword evidence="13" id="KW-1185">Reference proteome</keyword>
<keyword evidence="2 8" id="KW-1134">Transmembrane beta strand</keyword>
<feature type="domain" description="POTRA" evidence="11">
    <location>
        <begin position="389"/>
        <end position="462"/>
    </location>
</feature>
<comment type="function">
    <text evidence="8">Part of the outer membrane protein assembly complex, which is involved in assembly and insertion of beta-barrel proteins into the outer membrane.</text>
</comment>
<keyword evidence="5 8" id="KW-0677">Repeat</keyword>
<gene>
    <name evidence="8" type="primary">bamA</name>
    <name evidence="12" type="ORF">SAMN05216258_107170</name>
</gene>
<sequence>MAAQRTPTARRGGPSCGRPHDPAPGLRRRALAATLAAALPGALVATASTLALLAAAAPALAQDAPVVPRVERILVEGAQRVDDSTIQAYMTVQVGEPATAAQINESLRRLLDTGLFQDVVISPMADGLLVQVREAPYINLVTFEGNDELEDDVLMGSVTSASRAAFSRATADRDAQTLLDLYRRAGRYGATVEPVIIERENNRVDLVFEIDEGEPTGIRSIDFVGNREFSDRRLRGAIQTRENGLLAWIFSTGTYDPDRLEYDKELLRRYYLDYGYADFEVLSATAELAADREDFLITFTVSEGEQYTFGDLGLDIQIPGVDPESFTEIFPMEPGEIYSISDVDQAIENLIFQLGQQGYAFVDVRPRADTDAENRVIGVTLEVAEGPRVYVERIDIEGNTRTLDRVIRREFNMAEGDAYNAQEVQQARARLRELGFFETVEVRPERGTADDRAVIKTTVEERLTGSISFGVGLSSADGPIGDLTVSERNFLGRGQFLSASLSISGNTQQVRLVFEEPRLLDRNLTGGFDIGWLRDDRTDYSSYKETRLQFLPYLEFPVGEDQRLQTRLRLSQDEIRDVLRFASPAIQADEGDEFYMGVGATWTLDQRDDPVEPAGGYIIELSEDVTAMGSSTVFSRTVARAKAYQGFFDDEVVASIEAEAGALFSAGDGLRVTDRFFLGGDSFRGFGRAGIGPRDDSTTSFVRIDPATGRPRKPIRRFSYTRDDALGGNYYAVLRSDVSFPIGLPEEFGVYGGVFADVGTLFGLDRTTYPDRGSRPPVTIDDSMELRASVGAALYIDSAFGPLRFNFAYPLAYEDSDDREFFRFTVGTRF</sequence>
<dbReference type="AlphaFoldDB" id="A0A1I3IQJ2"/>
<proteinExistence type="inferred from homology"/>
<evidence type="ECO:0000256" key="2">
    <source>
        <dbReference type="ARBA" id="ARBA00022452"/>
    </source>
</evidence>
<dbReference type="InterPro" id="IPR000184">
    <property type="entry name" value="Bac_surfAg_D15"/>
</dbReference>
<dbReference type="GO" id="GO:0009279">
    <property type="term" value="C:cell outer membrane"/>
    <property type="evidence" value="ECO:0007669"/>
    <property type="project" value="UniProtKB-SubCell"/>
</dbReference>
<dbReference type="Pfam" id="PF07244">
    <property type="entry name" value="POTRA"/>
    <property type="match status" value="5"/>
</dbReference>
<evidence type="ECO:0000256" key="7">
    <source>
        <dbReference type="ARBA" id="ARBA00023237"/>
    </source>
</evidence>
<feature type="region of interest" description="Disordered" evidence="10">
    <location>
        <begin position="1"/>
        <end position="25"/>
    </location>
</feature>
<evidence type="ECO:0000313" key="13">
    <source>
        <dbReference type="Proteomes" id="UP000199377"/>
    </source>
</evidence>
<dbReference type="PANTHER" id="PTHR12815:SF23">
    <property type="entry name" value="OUTER MEMBRANE PROTEIN ASSEMBLY FACTOR BAMA"/>
    <property type="match status" value="1"/>
</dbReference>
<keyword evidence="4 8" id="KW-0732">Signal</keyword>
<dbReference type="EMBL" id="FOQH01000007">
    <property type="protein sequence ID" value="SFI50043.1"/>
    <property type="molecule type" value="Genomic_DNA"/>
</dbReference>
<dbReference type="NCBIfam" id="TIGR03303">
    <property type="entry name" value="OM_YaeT"/>
    <property type="match status" value="1"/>
</dbReference>
<evidence type="ECO:0000256" key="4">
    <source>
        <dbReference type="ARBA" id="ARBA00022729"/>
    </source>
</evidence>
<dbReference type="Pfam" id="PF01103">
    <property type="entry name" value="Omp85"/>
    <property type="match status" value="1"/>
</dbReference>
<accession>A0A1I3IQJ2</accession>
<keyword evidence="7 8" id="KW-0998">Cell outer membrane</keyword>
<dbReference type="PIRSF" id="PIRSF006076">
    <property type="entry name" value="OM_assembly_OMP85"/>
    <property type="match status" value="1"/>
</dbReference>
<comment type="similarity">
    <text evidence="8">Belongs to the BamA family.</text>
</comment>
<comment type="subcellular location">
    <subcellularLocation>
        <location evidence="8">Cell outer membrane</location>
    </subcellularLocation>
    <subcellularLocation>
        <location evidence="1">Membrane</location>
    </subcellularLocation>
</comment>
<dbReference type="STRING" id="1114924.SAMN05216258_107170"/>
<dbReference type="PANTHER" id="PTHR12815">
    <property type="entry name" value="SORTING AND ASSEMBLY MACHINERY SAMM50 PROTEIN FAMILY MEMBER"/>
    <property type="match status" value="1"/>
</dbReference>
<evidence type="ECO:0000256" key="3">
    <source>
        <dbReference type="ARBA" id="ARBA00022692"/>
    </source>
</evidence>
<dbReference type="InterPro" id="IPR034746">
    <property type="entry name" value="POTRA"/>
</dbReference>
<dbReference type="InterPro" id="IPR023707">
    <property type="entry name" value="OM_assembly_BamA"/>
</dbReference>
<dbReference type="Gene3D" id="2.40.160.50">
    <property type="entry name" value="membrane protein fhac: a member of the omp85/tpsb transporter family"/>
    <property type="match status" value="1"/>
</dbReference>
<reference evidence="12 13" key="1">
    <citation type="submission" date="2016-10" db="EMBL/GenBank/DDBJ databases">
        <authorList>
            <person name="de Groot N.N."/>
        </authorList>
    </citation>
    <scope>NUCLEOTIDE SEQUENCE [LARGE SCALE GENOMIC DNA]</scope>
    <source>
        <strain evidence="12 13">CGMCC 1.11030</strain>
    </source>
</reference>
<dbReference type="PROSITE" id="PS51779">
    <property type="entry name" value="POTRA"/>
    <property type="match status" value="2"/>
</dbReference>
<dbReference type="Proteomes" id="UP000199377">
    <property type="component" value="Unassembled WGS sequence"/>
</dbReference>
<evidence type="ECO:0000256" key="6">
    <source>
        <dbReference type="ARBA" id="ARBA00023136"/>
    </source>
</evidence>
<dbReference type="RefSeq" id="WP_177236291.1">
    <property type="nucleotide sequence ID" value="NZ_FOQH01000007.1"/>
</dbReference>
<keyword evidence="6 8" id="KW-0472">Membrane</keyword>
<evidence type="ECO:0000256" key="9">
    <source>
        <dbReference type="NCBIfam" id="TIGR03303"/>
    </source>
</evidence>
<dbReference type="HAMAP" id="MF_01430">
    <property type="entry name" value="OM_assembly_BamA"/>
    <property type="match status" value="1"/>
</dbReference>
<evidence type="ECO:0000259" key="11">
    <source>
        <dbReference type="PROSITE" id="PS51779"/>
    </source>
</evidence>
<comment type="subunit">
    <text evidence="8">Part of the Bam complex.</text>
</comment>
<evidence type="ECO:0000256" key="8">
    <source>
        <dbReference type="HAMAP-Rule" id="MF_01430"/>
    </source>
</evidence>
<dbReference type="InterPro" id="IPR010827">
    <property type="entry name" value="BamA/TamA_POTRA"/>
</dbReference>